<dbReference type="Pfam" id="PF00042">
    <property type="entry name" value="Globin"/>
    <property type="match status" value="1"/>
</dbReference>
<dbReference type="Gene3D" id="2.40.30.10">
    <property type="entry name" value="Translation factors"/>
    <property type="match status" value="1"/>
</dbReference>
<dbReference type="GO" id="GO:0019825">
    <property type="term" value="F:oxygen binding"/>
    <property type="evidence" value="ECO:0007669"/>
    <property type="project" value="InterPro"/>
</dbReference>
<evidence type="ECO:0000259" key="22">
    <source>
        <dbReference type="PROSITE" id="PS01033"/>
    </source>
</evidence>
<dbReference type="FunFam" id="2.40.30.10:FF:000034">
    <property type="entry name" value="Flavohemoprotein"/>
    <property type="match status" value="1"/>
</dbReference>
<proteinExistence type="inferred from homology"/>
<keyword evidence="10" id="KW-0479">Metal-binding</keyword>
<dbReference type="SUPFAM" id="SSF63380">
    <property type="entry name" value="Riboflavin synthase domain-like"/>
    <property type="match status" value="1"/>
</dbReference>
<evidence type="ECO:0000313" key="25">
    <source>
        <dbReference type="Proteomes" id="UP000286246"/>
    </source>
</evidence>
<feature type="domain" description="Globin" evidence="22">
    <location>
        <begin position="1"/>
        <end position="138"/>
    </location>
</feature>
<comment type="cofactor">
    <cofactor evidence="1">
        <name>heme b</name>
        <dbReference type="ChEBI" id="CHEBI:60344"/>
    </cofactor>
</comment>
<keyword evidence="21" id="KW-0813">Transport</keyword>
<evidence type="ECO:0000256" key="7">
    <source>
        <dbReference type="ARBA" id="ARBA00022617"/>
    </source>
</evidence>
<dbReference type="PRINTS" id="PR00410">
    <property type="entry name" value="PHEHYDRXLASE"/>
</dbReference>
<dbReference type="InterPro" id="IPR012292">
    <property type="entry name" value="Globin/Proto"/>
</dbReference>
<name>A0A420BJ14_SPHD1</name>
<reference evidence="24 25" key="1">
    <citation type="submission" date="2018-09" db="EMBL/GenBank/DDBJ databases">
        <title>Genomic Encyclopedia of Type Strains, Phase III (KMG-III): the genomes of soil and plant-associated and newly described type strains.</title>
        <authorList>
            <person name="Whitman W."/>
        </authorList>
    </citation>
    <scope>NUCLEOTIDE SEQUENCE [LARGE SCALE GENOMIC DNA]</scope>
    <source>
        <strain evidence="24 25">CECT 7938</strain>
    </source>
</reference>
<keyword evidence="8 21" id="KW-0561">Oxygen transport</keyword>
<evidence type="ECO:0000256" key="19">
    <source>
        <dbReference type="ARBA" id="ARBA00048649"/>
    </source>
</evidence>
<comment type="cofactor">
    <cofactor evidence="2">
        <name>FAD</name>
        <dbReference type="ChEBI" id="CHEBI:57692"/>
    </cofactor>
</comment>
<dbReference type="GO" id="GO:0071949">
    <property type="term" value="F:FAD binding"/>
    <property type="evidence" value="ECO:0007669"/>
    <property type="project" value="TreeGrafter"/>
</dbReference>
<dbReference type="RefSeq" id="WP_244211692.1">
    <property type="nucleotide sequence ID" value="NZ_RAPY01000001.1"/>
</dbReference>
<dbReference type="InterPro" id="IPR017927">
    <property type="entry name" value="FAD-bd_FR_type"/>
</dbReference>
<keyword evidence="11" id="KW-0274">FAD</keyword>
<keyword evidence="9" id="KW-0285">Flavoprotein</keyword>
<comment type="similarity">
    <text evidence="4">Belongs to the globin family. Two-domain flavohemoproteins subfamily.</text>
</comment>
<evidence type="ECO:0000256" key="3">
    <source>
        <dbReference type="ARBA" id="ARBA00006401"/>
    </source>
</evidence>
<evidence type="ECO:0000256" key="14">
    <source>
        <dbReference type="ARBA" id="ARBA00023004"/>
    </source>
</evidence>
<evidence type="ECO:0000256" key="1">
    <source>
        <dbReference type="ARBA" id="ARBA00001970"/>
    </source>
</evidence>
<comment type="caution">
    <text evidence="24">The sequence shown here is derived from an EMBL/GenBank/DDBJ whole genome shotgun (WGS) entry which is preliminary data.</text>
</comment>
<protein>
    <recommendedName>
        <fullName evidence="6">Flavohemoprotein</fullName>
        <ecNumber evidence="5">1.14.12.17</ecNumber>
    </recommendedName>
    <alternativeName>
        <fullName evidence="17">Flavohemoglobin</fullName>
    </alternativeName>
    <alternativeName>
        <fullName evidence="16">Hemoglobin-like protein</fullName>
    </alternativeName>
    <alternativeName>
        <fullName evidence="18">Nitric oxide dioxygenase</fullName>
    </alternativeName>
</protein>
<dbReference type="NCBIfam" id="NF009805">
    <property type="entry name" value="PRK13289.1"/>
    <property type="match status" value="1"/>
</dbReference>
<keyword evidence="15" id="KW-0520">NAD</keyword>
<dbReference type="Proteomes" id="UP000286246">
    <property type="component" value="Unassembled WGS sequence"/>
</dbReference>
<comment type="catalytic activity">
    <reaction evidence="19">
        <text>2 nitric oxide + NADH + 2 O2 = 2 nitrate + NAD(+) + H(+)</text>
        <dbReference type="Rhea" id="RHEA:19469"/>
        <dbReference type="ChEBI" id="CHEBI:15378"/>
        <dbReference type="ChEBI" id="CHEBI:15379"/>
        <dbReference type="ChEBI" id="CHEBI:16480"/>
        <dbReference type="ChEBI" id="CHEBI:17632"/>
        <dbReference type="ChEBI" id="CHEBI:57540"/>
        <dbReference type="ChEBI" id="CHEBI:57945"/>
        <dbReference type="EC" id="1.14.12.17"/>
    </reaction>
</comment>
<keyword evidence="14" id="KW-0408">Iron</keyword>
<dbReference type="AlphaFoldDB" id="A0A420BJ14"/>
<feature type="domain" description="FAD-binding FR-type" evidence="23">
    <location>
        <begin position="152"/>
        <end position="262"/>
    </location>
</feature>
<evidence type="ECO:0000313" key="24">
    <source>
        <dbReference type="EMBL" id="RKE56690.1"/>
    </source>
</evidence>
<evidence type="ECO:0000256" key="21">
    <source>
        <dbReference type="RuleBase" id="RU000356"/>
    </source>
</evidence>
<comment type="similarity">
    <text evidence="3">In the C-terminal section; belongs to the flavoprotein pyridine nucleotide cytochrome reductase family.</text>
</comment>
<dbReference type="InterPro" id="IPR000971">
    <property type="entry name" value="Globin"/>
</dbReference>
<dbReference type="GO" id="GO:0046210">
    <property type="term" value="P:nitric oxide catabolic process"/>
    <property type="evidence" value="ECO:0007669"/>
    <property type="project" value="TreeGrafter"/>
</dbReference>
<comment type="catalytic activity">
    <reaction evidence="20">
        <text>2 nitric oxide + NADPH + 2 O2 = 2 nitrate + NADP(+) + H(+)</text>
        <dbReference type="Rhea" id="RHEA:19465"/>
        <dbReference type="ChEBI" id="CHEBI:15378"/>
        <dbReference type="ChEBI" id="CHEBI:15379"/>
        <dbReference type="ChEBI" id="CHEBI:16480"/>
        <dbReference type="ChEBI" id="CHEBI:17632"/>
        <dbReference type="ChEBI" id="CHEBI:57783"/>
        <dbReference type="ChEBI" id="CHEBI:58349"/>
        <dbReference type="EC" id="1.14.12.17"/>
    </reaction>
</comment>
<dbReference type="CDD" id="cd14779">
    <property type="entry name" value="FHP_Ae-globin-like"/>
    <property type="match status" value="1"/>
</dbReference>
<dbReference type="GO" id="GO:0005344">
    <property type="term" value="F:oxygen carrier activity"/>
    <property type="evidence" value="ECO:0007669"/>
    <property type="project" value="UniProtKB-KW"/>
</dbReference>
<dbReference type="InterPro" id="IPR009050">
    <property type="entry name" value="Globin-like_sf"/>
</dbReference>
<dbReference type="CDD" id="cd06184">
    <property type="entry name" value="flavohem_like_fad_nad_binding"/>
    <property type="match status" value="1"/>
</dbReference>
<dbReference type="GO" id="GO:0020037">
    <property type="term" value="F:heme binding"/>
    <property type="evidence" value="ECO:0007669"/>
    <property type="project" value="InterPro"/>
</dbReference>
<dbReference type="SUPFAM" id="SSF52343">
    <property type="entry name" value="Ferredoxin reductase-like, C-terminal NADP-linked domain"/>
    <property type="match status" value="1"/>
</dbReference>
<dbReference type="GO" id="GO:0046872">
    <property type="term" value="F:metal ion binding"/>
    <property type="evidence" value="ECO:0007669"/>
    <property type="project" value="UniProtKB-KW"/>
</dbReference>
<evidence type="ECO:0000256" key="4">
    <source>
        <dbReference type="ARBA" id="ARBA00008414"/>
    </source>
</evidence>
<evidence type="ECO:0000256" key="16">
    <source>
        <dbReference type="ARBA" id="ARBA00030024"/>
    </source>
</evidence>
<keyword evidence="12" id="KW-0521">NADP</keyword>
<evidence type="ECO:0000256" key="6">
    <source>
        <dbReference type="ARBA" id="ARBA00014637"/>
    </source>
</evidence>
<evidence type="ECO:0000256" key="11">
    <source>
        <dbReference type="ARBA" id="ARBA00022827"/>
    </source>
</evidence>
<evidence type="ECO:0000256" key="17">
    <source>
        <dbReference type="ARBA" id="ARBA00030929"/>
    </source>
</evidence>
<accession>A0A420BJ14</accession>
<evidence type="ECO:0000256" key="2">
    <source>
        <dbReference type="ARBA" id="ARBA00001974"/>
    </source>
</evidence>
<evidence type="ECO:0000259" key="23">
    <source>
        <dbReference type="PROSITE" id="PS51384"/>
    </source>
</evidence>
<dbReference type="PROSITE" id="PS01033">
    <property type="entry name" value="GLOBIN"/>
    <property type="match status" value="1"/>
</dbReference>
<dbReference type="InterPro" id="IPR017938">
    <property type="entry name" value="Riboflavin_synthase-like_b-brl"/>
</dbReference>
<keyword evidence="25" id="KW-1185">Reference proteome</keyword>
<evidence type="ECO:0000256" key="9">
    <source>
        <dbReference type="ARBA" id="ARBA00022630"/>
    </source>
</evidence>
<dbReference type="Pfam" id="PF00175">
    <property type="entry name" value="NAD_binding_1"/>
    <property type="match status" value="1"/>
</dbReference>
<organism evidence="24 25">
    <name type="scientific">Sphingobacterium detergens</name>
    <dbReference type="NCBI Taxonomy" id="1145106"/>
    <lineage>
        <taxon>Bacteria</taxon>
        <taxon>Pseudomonadati</taxon>
        <taxon>Bacteroidota</taxon>
        <taxon>Sphingobacteriia</taxon>
        <taxon>Sphingobacteriales</taxon>
        <taxon>Sphingobacteriaceae</taxon>
        <taxon>Sphingobacterium</taxon>
    </lineage>
</organism>
<sequence>MITETQKDLIKGTIPVLKEHGVALTSHFYKRMFTHNPELKHIFNMGNQQNAKQQTALATAVLAYAEHIDNPSVLLSAVKHIGQKHSSLNIRPEHYQIVGKHLLASIQEVLGDAATDELIEAWKVAYFQLADLMIGIEKEMYDQMVQNEGGWTGWKPFNIVKIVSETEEIQSIYLAPTDGGQLPKHTAGQYVSVRVYLPELQLYQPRQYSLSDASNGQYLRISVKKETPLGKPEGMVSNYLHQYFQEGKQLELTAPTGSFNLIENEHPHVFISGGVGQTPLMAMLEQLIKAKGQNAVTWIHGCRNSDLHAFKDRLRTLETQHEHIRCFSFYDELQEGNSDNLPGWVDLAKIDSDHLPQKANYYLCGPSGFIEKHFKYLTGQGIQTEHIHFEEFGPASLQLN</sequence>
<dbReference type="InterPro" id="IPR039261">
    <property type="entry name" value="FNR_nucleotide-bd"/>
</dbReference>
<dbReference type="FunFam" id="1.10.490.10:FF:000003">
    <property type="entry name" value="Flavohemoprotein"/>
    <property type="match status" value="1"/>
</dbReference>
<evidence type="ECO:0000256" key="8">
    <source>
        <dbReference type="ARBA" id="ARBA00022621"/>
    </source>
</evidence>
<evidence type="ECO:0000256" key="13">
    <source>
        <dbReference type="ARBA" id="ARBA00023002"/>
    </source>
</evidence>
<evidence type="ECO:0000256" key="18">
    <source>
        <dbReference type="ARBA" id="ARBA00033187"/>
    </source>
</evidence>
<evidence type="ECO:0000256" key="12">
    <source>
        <dbReference type="ARBA" id="ARBA00022857"/>
    </source>
</evidence>
<keyword evidence="13" id="KW-0560">Oxidoreductase</keyword>
<keyword evidence="24" id="KW-0223">Dioxygenase</keyword>
<dbReference type="SUPFAM" id="SSF46458">
    <property type="entry name" value="Globin-like"/>
    <property type="match status" value="1"/>
</dbReference>
<dbReference type="GO" id="GO:0071500">
    <property type="term" value="P:cellular response to nitrosative stress"/>
    <property type="evidence" value="ECO:0007669"/>
    <property type="project" value="TreeGrafter"/>
</dbReference>
<dbReference type="PANTHER" id="PTHR43396:SF3">
    <property type="entry name" value="FLAVOHEMOPROTEIN"/>
    <property type="match status" value="1"/>
</dbReference>
<dbReference type="Gene3D" id="1.10.490.10">
    <property type="entry name" value="Globins"/>
    <property type="match status" value="1"/>
</dbReference>
<dbReference type="InterPro" id="IPR001433">
    <property type="entry name" value="OxRdtase_FAD/NAD-bd"/>
</dbReference>
<dbReference type="EC" id="1.14.12.17" evidence="5"/>
<evidence type="ECO:0000256" key="5">
    <source>
        <dbReference type="ARBA" id="ARBA00012229"/>
    </source>
</evidence>
<evidence type="ECO:0000256" key="10">
    <source>
        <dbReference type="ARBA" id="ARBA00022723"/>
    </source>
</evidence>
<evidence type="ECO:0000256" key="15">
    <source>
        <dbReference type="ARBA" id="ARBA00023027"/>
    </source>
</evidence>
<evidence type="ECO:0000256" key="20">
    <source>
        <dbReference type="ARBA" id="ARBA00049433"/>
    </source>
</evidence>
<dbReference type="EMBL" id="RAPY01000001">
    <property type="protein sequence ID" value="RKE56690.1"/>
    <property type="molecule type" value="Genomic_DNA"/>
</dbReference>
<keyword evidence="7 21" id="KW-0349">Heme</keyword>
<dbReference type="PANTHER" id="PTHR43396">
    <property type="entry name" value="FLAVOHEMOPROTEIN"/>
    <property type="match status" value="1"/>
</dbReference>
<dbReference type="GO" id="GO:0008941">
    <property type="term" value="F:nitric oxide dioxygenase NAD(P)H activity"/>
    <property type="evidence" value="ECO:0007669"/>
    <property type="project" value="UniProtKB-EC"/>
</dbReference>
<dbReference type="PROSITE" id="PS51384">
    <property type="entry name" value="FAD_FR"/>
    <property type="match status" value="1"/>
</dbReference>
<dbReference type="Gene3D" id="3.40.50.80">
    <property type="entry name" value="Nucleotide-binding domain of ferredoxin-NADP reductase (FNR) module"/>
    <property type="match status" value="1"/>
</dbReference>
<gene>
    <name evidence="24" type="ORF">DFQ12_1556</name>
</gene>